<keyword evidence="7 10" id="KW-0067">ATP-binding</keyword>
<evidence type="ECO:0000256" key="5">
    <source>
        <dbReference type="ARBA" id="ARBA00022741"/>
    </source>
</evidence>
<dbReference type="Gene3D" id="3.40.1160.10">
    <property type="entry name" value="Acetylglutamate kinase-like"/>
    <property type="match status" value="1"/>
</dbReference>
<dbReference type="GO" id="GO:0005829">
    <property type="term" value="C:cytosol"/>
    <property type="evidence" value="ECO:0007669"/>
    <property type="project" value="TreeGrafter"/>
</dbReference>
<feature type="site" description="Transition state stabilizer" evidence="11">
    <location>
        <position position="27"/>
    </location>
</feature>
<feature type="binding site" evidence="10">
    <location>
        <position position="66"/>
    </location>
    <ligand>
        <name>substrate</name>
    </ligand>
</feature>
<keyword evidence="4" id="KW-0808">Transferase</keyword>
<evidence type="ECO:0000256" key="11">
    <source>
        <dbReference type="PIRSR" id="PIRSR016496-2"/>
    </source>
</evidence>
<keyword evidence="6" id="KW-0418">Kinase</keyword>
<proteinExistence type="inferred from homology"/>
<comment type="catalytic activity">
    <reaction evidence="9">
        <text>isopentenyl phosphate + ATP = isopentenyl diphosphate + ADP</text>
        <dbReference type="Rhea" id="RHEA:33963"/>
        <dbReference type="ChEBI" id="CHEBI:30616"/>
        <dbReference type="ChEBI" id="CHEBI:65078"/>
        <dbReference type="ChEBI" id="CHEBI:128769"/>
        <dbReference type="ChEBI" id="CHEBI:456216"/>
        <dbReference type="EC" id="2.7.4.26"/>
    </reaction>
</comment>
<feature type="binding site" evidence="10">
    <location>
        <position position="192"/>
    </location>
    <ligand>
        <name>ATP</name>
        <dbReference type="ChEBI" id="CHEBI:30616"/>
    </ligand>
</feature>
<evidence type="ECO:0000256" key="9">
    <source>
        <dbReference type="ARBA" id="ARBA00049063"/>
    </source>
</evidence>
<protein>
    <recommendedName>
        <fullName evidence="3">Isopentenyl phosphate kinase</fullName>
        <ecNumber evidence="2">2.7.4.26</ecNumber>
    </recommendedName>
</protein>
<keyword evidence="8" id="KW-0414">Isoprene biosynthesis</keyword>
<evidence type="ECO:0000256" key="7">
    <source>
        <dbReference type="ARBA" id="ARBA00022840"/>
    </source>
</evidence>
<dbReference type="PANTHER" id="PTHR43654:SF1">
    <property type="entry name" value="ISOPENTENYL PHOSPHATE KINASE"/>
    <property type="match status" value="1"/>
</dbReference>
<feature type="binding site" evidence="10">
    <location>
        <position position="62"/>
    </location>
    <ligand>
        <name>ATP</name>
        <dbReference type="ChEBI" id="CHEBI:30616"/>
    </ligand>
</feature>
<evidence type="ECO:0000256" key="8">
    <source>
        <dbReference type="ARBA" id="ARBA00023229"/>
    </source>
</evidence>
<dbReference type="EnsemblMetazoa" id="BGLB025703-RB">
    <property type="protein sequence ID" value="BGLB025703-PB"/>
    <property type="gene ID" value="BGLB025703"/>
</dbReference>
<dbReference type="VEuPathDB" id="VectorBase:BGLAX_036663"/>
<dbReference type="SUPFAM" id="SSF53633">
    <property type="entry name" value="Carbamate kinase-like"/>
    <property type="match status" value="1"/>
</dbReference>
<feature type="domain" description="Aspartate/glutamate/uridylate kinase" evidence="12">
    <location>
        <begin position="15"/>
        <end position="260"/>
    </location>
</feature>
<feature type="binding site" evidence="10">
    <location>
        <position position="240"/>
    </location>
    <ligand>
        <name>ATP</name>
        <dbReference type="ChEBI" id="CHEBI:30616"/>
    </ligand>
</feature>
<dbReference type="PIRSF" id="PIRSF016496">
    <property type="entry name" value="Kin_FomA"/>
    <property type="match status" value="1"/>
</dbReference>
<dbReference type="GO" id="GO:0016301">
    <property type="term" value="F:kinase activity"/>
    <property type="evidence" value="ECO:0007669"/>
    <property type="project" value="UniProtKB-KW"/>
</dbReference>
<dbReference type="NCBIfam" id="NF040647">
    <property type="entry name" value="IPPK_Arch"/>
    <property type="match status" value="1"/>
</dbReference>
<dbReference type="InterPro" id="IPR001048">
    <property type="entry name" value="Asp/Glu/Uridylate_kinase"/>
</dbReference>
<evidence type="ECO:0000313" key="14">
    <source>
        <dbReference type="Proteomes" id="UP000076420"/>
    </source>
</evidence>
<feature type="binding site" evidence="10">
    <location>
        <position position="171"/>
    </location>
    <ligand>
        <name>substrate</name>
    </ligand>
</feature>
<dbReference type="Pfam" id="PF00696">
    <property type="entry name" value="AA_kinase"/>
    <property type="match status" value="1"/>
</dbReference>
<sequence length="292" mass="31957">MGIMCEPHMMTHIDIVIKFGGSAVTDKGCFETYRPDVTSKLAQHVKDCHEAGMSCIIVHGAGSFGHHQAKEYAINEGLRGATKEDHKHKIWGYCLVRQSVLKLNNAVVNSLIDVGVPAISISPGTSWKVKDRQPLHWPHEVLEQYLLSGLVPVFHGDCCMDTDLTCSILSGDTVIKAICSNFNVKKVVFVTDVAGIYDRPPNFQDAKLLKTLKVDERGDLTESIQLSSSANDVTGGMKLKLKSAIDIVVQTNGQCSVYITGYSSPNLSDVLLCKGHSEDWNVTRIVKNDVSS</sequence>
<keyword evidence="5 10" id="KW-0547">Nucleotide-binding</keyword>
<dbReference type="STRING" id="6526.A0A2C9L0Y1"/>
<evidence type="ECO:0000256" key="2">
    <source>
        <dbReference type="ARBA" id="ARBA00012908"/>
    </source>
</evidence>
<feature type="binding site" evidence="10">
    <location>
        <position position="236"/>
    </location>
    <ligand>
        <name>ATP</name>
        <dbReference type="ChEBI" id="CHEBI:30616"/>
    </ligand>
</feature>
<accession>A0A2C9L0Y1</accession>
<dbReference type="InterPro" id="IPR036393">
    <property type="entry name" value="AceGlu_kinase-like_sf"/>
</dbReference>
<organism evidence="13 14">
    <name type="scientific">Biomphalaria glabrata</name>
    <name type="common">Bloodfluke planorb</name>
    <name type="synonym">Freshwater snail</name>
    <dbReference type="NCBI Taxonomy" id="6526"/>
    <lineage>
        <taxon>Eukaryota</taxon>
        <taxon>Metazoa</taxon>
        <taxon>Spiralia</taxon>
        <taxon>Lophotrochozoa</taxon>
        <taxon>Mollusca</taxon>
        <taxon>Gastropoda</taxon>
        <taxon>Heterobranchia</taxon>
        <taxon>Euthyneura</taxon>
        <taxon>Panpulmonata</taxon>
        <taxon>Hygrophila</taxon>
        <taxon>Lymnaeoidea</taxon>
        <taxon>Planorbidae</taxon>
        <taxon>Biomphalaria</taxon>
    </lineage>
</organism>
<feature type="binding site" evidence="10">
    <location>
        <begin position="18"/>
        <end position="22"/>
    </location>
    <ligand>
        <name>ATP</name>
        <dbReference type="ChEBI" id="CHEBI:30616"/>
    </ligand>
</feature>
<dbReference type="EnsemblMetazoa" id="BGLB025703-RA">
    <property type="protein sequence ID" value="BGLB025703-PA"/>
    <property type="gene ID" value="BGLB025703"/>
</dbReference>
<evidence type="ECO:0000256" key="1">
    <source>
        <dbReference type="ARBA" id="ARBA00010540"/>
    </source>
</evidence>
<dbReference type="CDD" id="cd04241">
    <property type="entry name" value="AAK_FomA-like"/>
    <property type="match status" value="1"/>
</dbReference>
<evidence type="ECO:0000256" key="6">
    <source>
        <dbReference type="ARBA" id="ARBA00022777"/>
    </source>
</evidence>
<dbReference type="InterPro" id="IPR024192">
    <property type="entry name" value="Fosfomycin_R_FomA-type"/>
</dbReference>
<feature type="binding site" evidence="10">
    <location>
        <position position="61"/>
    </location>
    <ligand>
        <name>substrate</name>
    </ligand>
</feature>
<reference evidence="13" key="1">
    <citation type="submission" date="2020-05" db="UniProtKB">
        <authorList>
            <consortium name="EnsemblMetazoa"/>
        </authorList>
    </citation>
    <scope>IDENTIFICATION</scope>
    <source>
        <strain evidence="13">BB02</strain>
    </source>
</reference>
<dbReference type="GO" id="GO:0016114">
    <property type="term" value="P:terpenoid biosynthetic process"/>
    <property type="evidence" value="ECO:0007669"/>
    <property type="project" value="TreeGrafter"/>
</dbReference>
<dbReference type="PANTHER" id="PTHR43654">
    <property type="entry name" value="GLUTAMATE 5-KINASE"/>
    <property type="match status" value="1"/>
</dbReference>
<dbReference type="EC" id="2.7.4.26" evidence="2"/>
<name>A0A2C9L0Y1_BIOGL</name>
<evidence type="ECO:0000259" key="12">
    <source>
        <dbReference type="Pfam" id="PF00696"/>
    </source>
</evidence>
<evidence type="ECO:0000313" key="13">
    <source>
        <dbReference type="EnsemblMetazoa" id="BGLB025703-PA"/>
    </source>
</evidence>
<evidence type="ECO:0000256" key="4">
    <source>
        <dbReference type="ARBA" id="ARBA00022679"/>
    </source>
</evidence>
<evidence type="ECO:0000256" key="10">
    <source>
        <dbReference type="PIRSR" id="PIRSR016496-1"/>
    </source>
</evidence>
<dbReference type="AlphaFoldDB" id="A0A2C9L0Y1"/>
<dbReference type="Proteomes" id="UP000076420">
    <property type="component" value="Unassembled WGS sequence"/>
</dbReference>
<dbReference type="GO" id="GO:0102043">
    <property type="term" value="F:isopentenyl phosphate kinase activity"/>
    <property type="evidence" value="ECO:0007669"/>
    <property type="project" value="UniProtKB-EC"/>
</dbReference>
<gene>
    <name evidence="13" type="primary">106074055</name>
</gene>
<dbReference type="GO" id="GO:0005524">
    <property type="term" value="F:ATP binding"/>
    <property type="evidence" value="ECO:0007669"/>
    <property type="project" value="UniProtKB-KW"/>
</dbReference>
<dbReference type="KEGG" id="bgt:106074055"/>
<evidence type="ECO:0000256" key="3">
    <source>
        <dbReference type="ARBA" id="ARBA00017267"/>
    </source>
</evidence>
<comment type="similarity">
    <text evidence="1">Belongs to the isopentenyl phosphate kinase family.</text>
</comment>
<dbReference type="OrthoDB" id="1934954at2759"/>
<dbReference type="VEuPathDB" id="VectorBase:BGLB025703"/>